<organism evidence="1 2">
    <name type="scientific">Phytohabitans rumicis</name>
    <dbReference type="NCBI Taxonomy" id="1076125"/>
    <lineage>
        <taxon>Bacteria</taxon>
        <taxon>Bacillati</taxon>
        <taxon>Actinomycetota</taxon>
        <taxon>Actinomycetes</taxon>
        <taxon>Micromonosporales</taxon>
        <taxon>Micromonosporaceae</taxon>
    </lineage>
</organism>
<reference evidence="1 2" key="1">
    <citation type="submission" date="2020-03" db="EMBL/GenBank/DDBJ databases">
        <title>Whole genome shotgun sequence of Phytohabitans rumicis NBRC 108638.</title>
        <authorList>
            <person name="Komaki H."/>
            <person name="Tamura T."/>
        </authorList>
    </citation>
    <scope>NUCLEOTIDE SEQUENCE [LARGE SCALE GENOMIC DNA]</scope>
    <source>
        <strain evidence="1 2">NBRC 108638</strain>
    </source>
</reference>
<comment type="caution">
    <text evidence="1">The sequence shown here is derived from an EMBL/GenBank/DDBJ whole genome shotgun (WGS) entry which is preliminary data.</text>
</comment>
<name>A0A6V8L3N0_9ACTN</name>
<reference evidence="1 2" key="2">
    <citation type="submission" date="2020-03" db="EMBL/GenBank/DDBJ databases">
        <authorList>
            <person name="Ichikawa N."/>
            <person name="Kimura A."/>
            <person name="Kitahashi Y."/>
            <person name="Uohara A."/>
        </authorList>
    </citation>
    <scope>NUCLEOTIDE SEQUENCE [LARGE SCALE GENOMIC DNA]</scope>
    <source>
        <strain evidence="1 2">NBRC 108638</strain>
    </source>
</reference>
<gene>
    <name evidence="1" type="ORF">Prum_028910</name>
</gene>
<dbReference type="AlphaFoldDB" id="A0A6V8L3N0"/>
<dbReference type="Proteomes" id="UP000482960">
    <property type="component" value="Unassembled WGS sequence"/>
</dbReference>
<sequence>MPLIDGFFLDRRARGGVPLAAPGSRSWYEIAVRAVRRRLRTKIRLGLRASVASIKDFSVDQGQMVVDWRSKHDHMPLIGGLFLDRRGGWAVGRAGKDLEETKW</sequence>
<dbReference type="EMBL" id="BLPG01000001">
    <property type="protein sequence ID" value="GFJ89249.1"/>
    <property type="molecule type" value="Genomic_DNA"/>
</dbReference>
<evidence type="ECO:0000313" key="1">
    <source>
        <dbReference type="EMBL" id="GFJ89249.1"/>
    </source>
</evidence>
<proteinExistence type="predicted"/>
<evidence type="ECO:0000313" key="2">
    <source>
        <dbReference type="Proteomes" id="UP000482960"/>
    </source>
</evidence>
<accession>A0A6V8L3N0</accession>
<protein>
    <submittedName>
        <fullName evidence="1">Uncharacterized protein</fullName>
    </submittedName>
</protein>
<keyword evidence="2" id="KW-1185">Reference proteome</keyword>